<dbReference type="GeneID" id="93424055"/>
<accession>A0A2V1IVF9</accession>
<dbReference type="Gene3D" id="3.30.160.100">
    <property type="entry name" value="Ribosome hibernation promotion factor-like"/>
    <property type="match status" value="1"/>
</dbReference>
<dbReference type="Proteomes" id="UP000244925">
    <property type="component" value="Unassembled WGS sequence"/>
</dbReference>
<dbReference type="AlphaFoldDB" id="A0A2V1IVF9"/>
<dbReference type="RefSeq" id="WP_107035784.1">
    <property type="nucleotide sequence ID" value="NZ_CAOLHR010000003.1"/>
</dbReference>
<reference evidence="2" key="1">
    <citation type="submission" date="2018-02" db="EMBL/GenBank/DDBJ databases">
        <authorList>
            <person name="Clavel T."/>
            <person name="Strowig T."/>
        </authorList>
    </citation>
    <scope>NUCLEOTIDE SEQUENCE [LARGE SCALE GENOMIC DNA]</scope>
    <source>
        <strain evidence="2">DSM 100764</strain>
    </source>
</reference>
<name>A0A2V1IVF9_9BACT</name>
<dbReference type="NCBIfam" id="TIGR00741">
    <property type="entry name" value="yfiA"/>
    <property type="match status" value="1"/>
</dbReference>
<dbReference type="SUPFAM" id="SSF69754">
    <property type="entry name" value="Ribosome binding protein Y (YfiA homologue)"/>
    <property type="match status" value="1"/>
</dbReference>
<evidence type="ECO:0000313" key="1">
    <source>
        <dbReference type="EMBL" id="PWB07867.1"/>
    </source>
</evidence>
<keyword evidence="2" id="KW-1185">Reference proteome</keyword>
<dbReference type="CDD" id="cd00552">
    <property type="entry name" value="RaiA"/>
    <property type="match status" value="1"/>
</dbReference>
<protein>
    <submittedName>
        <fullName evidence="1">Ribosome-associated translation inhibitor RaiA</fullName>
    </submittedName>
</protein>
<proteinExistence type="predicted"/>
<gene>
    <name evidence="1" type="primary">raiA</name>
    <name evidence="1" type="ORF">C5O25_05760</name>
</gene>
<dbReference type="InterPro" id="IPR036567">
    <property type="entry name" value="RHF-like"/>
</dbReference>
<evidence type="ECO:0000313" key="2">
    <source>
        <dbReference type="Proteomes" id="UP000244925"/>
    </source>
</evidence>
<comment type="caution">
    <text evidence="1">The sequence shown here is derived from an EMBL/GenBank/DDBJ whole genome shotgun (WGS) entry which is preliminary data.</text>
</comment>
<sequence>MEVKIQAIHFDIADKLVSFINKKAERLARHNVNISTVDVTLKVVKPETAMNKEALVKVAVPQQDDFVATKIADTFEEAIDLCLEAIERQLEKKKDRK</sequence>
<dbReference type="Pfam" id="PF02482">
    <property type="entry name" value="Ribosomal_S30AE"/>
    <property type="match status" value="1"/>
</dbReference>
<dbReference type="EMBL" id="PUBV01000009">
    <property type="protein sequence ID" value="PWB07867.1"/>
    <property type="molecule type" value="Genomic_DNA"/>
</dbReference>
<organism evidence="1 2">
    <name type="scientific">Paramuribaculum intestinale</name>
    <dbReference type="NCBI Taxonomy" id="2094151"/>
    <lineage>
        <taxon>Bacteria</taxon>
        <taxon>Pseudomonadati</taxon>
        <taxon>Bacteroidota</taxon>
        <taxon>Bacteroidia</taxon>
        <taxon>Bacteroidales</taxon>
        <taxon>Muribaculaceae</taxon>
        <taxon>Paramuribaculum</taxon>
    </lineage>
</organism>
<dbReference type="InterPro" id="IPR003489">
    <property type="entry name" value="RHF/RaiA"/>
</dbReference>